<evidence type="ECO:0000256" key="3">
    <source>
        <dbReference type="ARBA" id="ARBA00008894"/>
    </source>
</evidence>
<dbReference type="Gene3D" id="3.40.50.300">
    <property type="entry name" value="P-loop containing nucleotide triphosphate hydrolases"/>
    <property type="match status" value="1"/>
</dbReference>
<evidence type="ECO:0000313" key="14">
    <source>
        <dbReference type="EMBL" id="KAL3504564.1"/>
    </source>
</evidence>
<dbReference type="PANTHER" id="PTHR23155:SF1152">
    <property type="entry name" value="AAA+ ATPASE DOMAIN-CONTAINING PROTEIN"/>
    <property type="match status" value="1"/>
</dbReference>
<protein>
    <submittedName>
        <fullName evidence="14">Uncharacterized protein</fullName>
    </submittedName>
</protein>
<feature type="domain" description="Disease resistance R13L4/SHOC-2-like LRR" evidence="13">
    <location>
        <begin position="939"/>
        <end position="1131"/>
    </location>
</feature>
<evidence type="ECO:0000256" key="9">
    <source>
        <dbReference type="ARBA" id="ARBA00022821"/>
    </source>
</evidence>
<keyword evidence="4" id="KW-0963">Cytoplasm</keyword>
<evidence type="ECO:0000256" key="1">
    <source>
        <dbReference type="ARBA" id="ARBA00002074"/>
    </source>
</evidence>
<evidence type="ECO:0000313" key="15">
    <source>
        <dbReference type="Proteomes" id="UP001630127"/>
    </source>
</evidence>
<dbReference type="InterPro" id="IPR055414">
    <property type="entry name" value="LRR_R13L4/SHOC2-like"/>
</dbReference>
<feature type="domain" description="Disease resistance protein winged helix" evidence="12">
    <location>
        <begin position="811"/>
        <end position="882"/>
    </location>
</feature>
<keyword evidence="6" id="KW-0381">Hypersensitive response</keyword>
<gene>
    <name evidence="14" type="ORF">ACH5RR_034405</name>
</gene>
<sequence length="1263" mass="143816">MASVDPYDDPLIHHPPIKQEDVDGFIRMLKVVIRILRSHVRVLSQWHIGDQDLQVRVKLFVDTLRKLFPDFQSVIDSNPTAAEDRTLSVFSGVFKVLRSSGAEMARINDLLEDDEMTRIPSDDSDSRANIYSENAEQIVSFIDSLLHNLKGVLLICRANSIILLKKALEDAHDRLFLFRHFLWLIPNRHIEQTNMFVVFKFARTLAFKTSLVLYTACLVSNEPSDELISEIRDSFPILTDAFHNILIGGASVICDEYLKSFVAVPDDTPIMDDQVLAFADYLINKLRIQSYNDPPLAPKDLTDILIDELSFLRCNLMDHLLLQNPNKEIKPLTISTQALIFETGLFIYLSLDAKEDDTSPTASYCSSKLPDLLKAVDLLKKQASDLFNKFFPELCKSNYPNNNVLEYVDFHINKLERLLHSKEAPLNALKHQTETLYEEIVSVRKLFCDIGELANSSQMEFLLTRYRDAAYQAEYVIDSFVIGEGSIWCHKLGLFVVMKDVKILQKEVKSLLTVSTVGDSVVPSLFGGASSLAHNPPNINVAVGSTEGIYYRVEEAANDLVVLKDAEEEIIELLTGGSRQLKLVSIVGMPGLGKTTLANSVYNHPSINLHFYVRAWCCVSQVYEKDTLLFDIFGQIVGKTIQSHETSPEDIVQKLYQSLKGRRYLIVIDDIWDIKAWNDLKGPFPDDGNGSRILFTAREQAVALEANSIPYALRLLSPEESCKLLLFKVFGGEICTPEWLTISERIARNCKGLPLAVVLMAGILKRTERKEDCWEHVSNTLISSEVSDILEFSYKHLPNCLKPCFIYFGTFPEDITVSATKLIRLWICEGFVQQPSLCQKSLEQEAENYLNDLVDRSLLMVDRRSSKGGVKACHVHDILRDFCTIKLRNERFLMQEHKYGGTFVLYGDLEKHICSLLFYYGLDRTINFRRNLFNFRFVLQYEFLGVLDLENVPFGSGANTTDFVNIAKLVQLRYLAIGVDTDNIPSEIGNLRNLETFLLTGASDEIMLPETIWNLVSLRHILTKNSFFSFQHYNQDFYQYFCQLDNLKSISAIPLSHGDDIEKFILRRLTGIQKLGCKFSNSWDDSTGCNLFPVLNFLSELQSLKVFFLGKTLYPCKFSFPSNLKKLSLSNFRLPWDEISIIGQLPNLEVLKLLNNTFEGQQWDMREGEFENLKFLKLDSLNIELWNASSEHLPCLEKLVLISCQQLEEIPSSFGEIPTLQLIEMKWCSSSAMESVKQILEEQREMSNDQLNVTIVGVVKIHG</sequence>
<evidence type="ECO:0000259" key="11">
    <source>
        <dbReference type="Pfam" id="PF00931"/>
    </source>
</evidence>
<keyword evidence="8" id="KW-0547">Nucleotide-binding</keyword>
<dbReference type="GO" id="GO:0051607">
    <property type="term" value="P:defense response to virus"/>
    <property type="evidence" value="ECO:0007669"/>
    <property type="project" value="UniProtKB-ARBA"/>
</dbReference>
<dbReference type="InterPro" id="IPR058922">
    <property type="entry name" value="WHD_DRP"/>
</dbReference>
<dbReference type="Gene3D" id="1.10.10.10">
    <property type="entry name" value="Winged helix-like DNA-binding domain superfamily/Winged helix DNA-binding domain"/>
    <property type="match status" value="1"/>
</dbReference>
<keyword evidence="10" id="KW-0067">ATP-binding</keyword>
<organism evidence="14 15">
    <name type="scientific">Cinchona calisaya</name>
    <dbReference type="NCBI Taxonomy" id="153742"/>
    <lineage>
        <taxon>Eukaryota</taxon>
        <taxon>Viridiplantae</taxon>
        <taxon>Streptophyta</taxon>
        <taxon>Embryophyta</taxon>
        <taxon>Tracheophyta</taxon>
        <taxon>Spermatophyta</taxon>
        <taxon>Magnoliopsida</taxon>
        <taxon>eudicotyledons</taxon>
        <taxon>Gunneridae</taxon>
        <taxon>Pentapetalae</taxon>
        <taxon>asterids</taxon>
        <taxon>lamiids</taxon>
        <taxon>Gentianales</taxon>
        <taxon>Rubiaceae</taxon>
        <taxon>Cinchonoideae</taxon>
        <taxon>Cinchoneae</taxon>
        <taxon>Cinchona</taxon>
    </lineage>
</organism>
<dbReference type="FunFam" id="3.40.50.300:FF:001091">
    <property type="entry name" value="Probable disease resistance protein At1g61300"/>
    <property type="match status" value="1"/>
</dbReference>
<evidence type="ECO:0000259" key="13">
    <source>
        <dbReference type="Pfam" id="PF23598"/>
    </source>
</evidence>
<evidence type="ECO:0000256" key="4">
    <source>
        <dbReference type="ARBA" id="ARBA00022490"/>
    </source>
</evidence>
<reference evidence="14 15" key="1">
    <citation type="submission" date="2024-11" db="EMBL/GenBank/DDBJ databases">
        <title>A near-complete genome assembly of Cinchona calisaya.</title>
        <authorList>
            <person name="Lian D.C."/>
            <person name="Zhao X.W."/>
            <person name="Wei L."/>
        </authorList>
    </citation>
    <scope>NUCLEOTIDE SEQUENCE [LARGE SCALE GENOMIC DNA]</scope>
    <source>
        <tissue evidence="14">Nenye</tissue>
    </source>
</reference>
<keyword evidence="7" id="KW-0677">Repeat</keyword>
<dbReference type="GO" id="GO:0009626">
    <property type="term" value="P:plant-type hypersensitive response"/>
    <property type="evidence" value="ECO:0007669"/>
    <property type="project" value="UniProtKB-KW"/>
</dbReference>
<dbReference type="Pfam" id="PF00931">
    <property type="entry name" value="NB-ARC"/>
    <property type="match status" value="1"/>
</dbReference>
<name>A0ABD2YER0_9GENT</name>
<accession>A0ABD2YER0</accession>
<comment type="function">
    <text evidence="1">Confers resistance to late blight (Phytophthora infestans) races carrying the avirulence gene Avr1. Resistance proteins guard the plant against pathogens that contain an appropriate avirulence protein via an indirect interaction with this avirulence protein. That triggers a defense system including the hypersensitive response, which restricts the pathogen growth.</text>
</comment>
<dbReference type="Gene3D" id="1.20.5.4130">
    <property type="match status" value="1"/>
</dbReference>
<evidence type="ECO:0000256" key="7">
    <source>
        <dbReference type="ARBA" id="ARBA00022737"/>
    </source>
</evidence>
<evidence type="ECO:0000256" key="5">
    <source>
        <dbReference type="ARBA" id="ARBA00022614"/>
    </source>
</evidence>
<dbReference type="InterPro" id="IPR027417">
    <property type="entry name" value="P-loop_NTPase"/>
</dbReference>
<comment type="similarity">
    <text evidence="3">Belongs to the disease resistance NB-LRR family.</text>
</comment>
<evidence type="ECO:0000259" key="12">
    <source>
        <dbReference type="Pfam" id="PF23559"/>
    </source>
</evidence>
<dbReference type="InterPro" id="IPR002182">
    <property type="entry name" value="NB-ARC"/>
</dbReference>
<dbReference type="AlphaFoldDB" id="A0ABD2YER0"/>
<keyword evidence="15" id="KW-1185">Reference proteome</keyword>
<dbReference type="PANTHER" id="PTHR23155">
    <property type="entry name" value="DISEASE RESISTANCE PROTEIN RP"/>
    <property type="match status" value="1"/>
</dbReference>
<dbReference type="Gene3D" id="1.10.8.430">
    <property type="entry name" value="Helical domain of apoptotic protease-activating factors"/>
    <property type="match status" value="1"/>
</dbReference>
<proteinExistence type="inferred from homology"/>
<dbReference type="Proteomes" id="UP001630127">
    <property type="component" value="Unassembled WGS sequence"/>
</dbReference>
<dbReference type="FunFam" id="1.10.10.10:FF:000322">
    <property type="entry name" value="Probable disease resistance protein At1g63360"/>
    <property type="match status" value="1"/>
</dbReference>
<dbReference type="InterPro" id="IPR032675">
    <property type="entry name" value="LRR_dom_sf"/>
</dbReference>
<dbReference type="GO" id="GO:0005737">
    <property type="term" value="C:cytoplasm"/>
    <property type="evidence" value="ECO:0007669"/>
    <property type="project" value="UniProtKB-SubCell"/>
</dbReference>
<dbReference type="GO" id="GO:0005524">
    <property type="term" value="F:ATP binding"/>
    <property type="evidence" value="ECO:0007669"/>
    <property type="project" value="UniProtKB-KW"/>
</dbReference>
<evidence type="ECO:0000256" key="6">
    <source>
        <dbReference type="ARBA" id="ARBA00022667"/>
    </source>
</evidence>
<dbReference type="InterPro" id="IPR036388">
    <property type="entry name" value="WH-like_DNA-bd_sf"/>
</dbReference>
<feature type="domain" description="NB-ARC" evidence="11">
    <location>
        <begin position="566"/>
        <end position="732"/>
    </location>
</feature>
<dbReference type="Pfam" id="PF23559">
    <property type="entry name" value="WHD_DRP"/>
    <property type="match status" value="1"/>
</dbReference>
<dbReference type="EMBL" id="JBJUIK010000014">
    <property type="protein sequence ID" value="KAL3504564.1"/>
    <property type="molecule type" value="Genomic_DNA"/>
</dbReference>
<dbReference type="Gene3D" id="3.80.10.10">
    <property type="entry name" value="Ribonuclease Inhibitor"/>
    <property type="match status" value="1"/>
</dbReference>
<comment type="caution">
    <text evidence="14">The sequence shown here is derived from an EMBL/GenBank/DDBJ whole genome shotgun (WGS) entry which is preliminary data.</text>
</comment>
<evidence type="ECO:0000256" key="10">
    <source>
        <dbReference type="ARBA" id="ARBA00022840"/>
    </source>
</evidence>
<dbReference type="PRINTS" id="PR00364">
    <property type="entry name" value="DISEASERSIST"/>
</dbReference>
<evidence type="ECO:0000256" key="8">
    <source>
        <dbReference type="ARBA" id="ARBA00022741"/>
    </source>
</evidence>
<dbReference type="InterPro" id="IPR042197">
    <property type="entry name" value="Apaf_helical"/>
</dbReference>
<keyword evidence="5" id="KW-0433">Leucine-rich repeat</keyword>
<comment type="subcellular location">
    <subcellularLocation>
        <location evidence="2">Cytoplasm</location>
    </subcellularLocation>
</comment>
<evidence type="ECO:0000256" key="2">
    <source>
        <dbReference type="ARBA" id="ARBA00004496"/>
    </source>
</evidence>
<keyword evidence="9" id="KW-0611">Plant defense</keyword>
<dbReference type="SUPFAM" id="SSF52058">
    <property type="entry name" value="L domain-like"/>
    <property type="match status" value="1"/>
</dbReference>
<dbReference type="InterPro" id="IPR044974">
    <property type="entry name" value="Disease_R_plants"/>
</dbReference>
<dbReference type="SUPFAM" id="SSF52540">
    <property type="entry name" value="P-loop containing nucleoside triphosphate hydrolases"/>
    <property type="match status" value="1"/>
</dbReference>
<dbReference type="Pfam" id="PF23598">
    <property type="entry name" value="LRR_14"/>
    <property type="match status" value="1"/>
</dbReference>